<evidence type="ECO:0000313" key="1">
    <source>
        <dbReference type="EMBL" id="KIH64613.1"/>
    </source>
</evidence>
<protein>
    <submittedName>
        <fullName evidence="1">Uncharacterized protein</fullName>
    </submittedName>
</protein>
<gene>
    <name evidence="1" type="ORF">ANCDUO_05076</name>
</gene>
<proteinExistence type="predicted"/>
<dbReference type="AlphaFoldDB" id="A0A0C2D4X9"/>
<reference evidence="1 2" key="1">
    <citation type="submission" date="2013-12" db="EMBL/GenBank/DDBJ databases">
        <title>Draft genome of the parsitic nematode Ancylostoma duodenale.</title>
        <authorList>
            <person name="Mitreva M."/>
        </authorList>
    </citation>
    <scope>NUCLEOTIDE SEQUENCE [LARGE SCALE GENOMIC DNA]</scope>
    <source>
        <strain evidence="1 2">Zhejiang</strain>
    </source>
</reference>
<dbReference type="EMBL" id="KN727971">
    <property type="protein sequence ID" value="KIH64613.1"/>
    <property type="molecule type" value="Genomic_DNA"/>
</dbReference>
<dbReference type="Proteomes" id="UP000054047">
    <property type="component" value="Unassembled WGS sequence"/>
</dbReference>
<sequence>MLDANAEDRDACLAAKREAKKSVAIAKSKCYKELYDALNTSEGEKLLSQLAKARPVLPIVPAELSEAIKKLKRNKATGPDDIPADVWKLMGESGAT</sequence>
<evidence type="ECO:0000313" key="2">
    <source>
        <dbReference type="Proteomes" id="UP000054047"/>
    </source>
</evidence>
<dbReference type="OrthoDB" id="418748at2759"/>
<name>A0A0C2D4X9_9BILA</name>
<keyword evidence="2" id="KW-1185">Reference proteome</keyword>
<organism evidence="1 2">
    <name type="scientific">Ancylostoma duodenale</name>
    <dbReference type="NCBI Taxonomy" id="51022"/>
    <lineage>
        <taxon>Eukaryota</taxon>
        <taxon>Metazoa</taxon>
        <taxon>Ecdysozoa</taxon>
        <taxon>Nematoda</taxon>
        <taxon>Chromadorea</taxon>
        <taxon>Rhabditida</taxon>
        <taxon>Rhabditina</taxon>
        <taxon>Rhabditomorpha</taxon>
        <taxon>Strongyloidea</taxon>
        <taxon>Ancylostomatidae</taxon>
        <taxon>Ancylostomatinae</taxon>
        <taxon>Ancylostoma</taxon>
    </lineage>
</organism>
<accession>A0A0C2D4X9</accession>